<dbReference type="GO" id="GO:0008800">
    <property type="term" value="F:beta-lactamase activity"/>
    <property type="evidence" value="ECO:0007669"/>
    <property type="project" value="UniProtKB-EC"/>
</dbReference>
<comment type="caution">
    <text evidence="5">The sequence shown here is derived from an EMBL/GenBank/DDBJ whole genome shotgun (WGS) entry which is preliminary data.</text>
</comment>
<evidence type="ECO:0000259" key="4">
    <source>
        <dbReference type="Pfam" id="PF13354"/>
    </source>
</evidence>
<dbReference type="InterPro" id="IPR045155">
    <property type="entry name" value="Beta-lactam_cat"/>
</dbReference>
<organism evidence="5">
    <name type="scientific">Desulfobacca acetoxidans</name>
    <dbReference type="NCBI Taxonomy" id="60893"/>
    <lineage>
        <taxon>Bacteria</taxon>
        <taxon>Pseudomonadati</taxon>
        <taxon>Thermodesulfobacteriota</taxon>
        <taxon>Desulfobaccia</taxon>
        <taxon>Desulfobaccales</taxon>
        <taxon>Desulfobaccaceae</taxon>
        <taxon>Desulfobacca</taxon>
    </lineage>
</organism>
<gene>
    <name evidence="5" type="ORF">ENT08_07330</name>
</gene>
<reference evidence="5" key="1">
    <citation type="journal article" date="2020" name="mSystems">
        <title>Genome- and Community-Level Interaction Insights into Carbon Utilization and Element Cycling Functions of Hydrothermarchaeota in Hydrothermal Sediment.</title>
        <authorList>
            <person name="Zhou Z."/>
            <person name="Liu Y."/>
            <person name="Xu W."/>
            <person name="Pan J."/>
            <person name="Luo Z.H."/>
            <person name="Li M."/>
        </authorList>
    </citation>
    <scope>NUCLEOTIDE SEQUENCE [LARGE SCALE GENOMIC DNA]</scope>
    <source>
        <strain evidence="5">SpSt-548</strain>
    </source>
</reference>
<dbReference type="PANTHER" id="PTHR35333">
    <property type="entry name" value="BETA-LACTAMASE"/>
    <property type="match status" value="1"/>
</dbReference>
<dbReference type="SUPFAM" id="SSF56601">
    <property type="entry name" value="beta-lactamase/transpeptidase-like"/>
    <property type="match status" value="1"/>
</dbReference>
<dbReference type="PANTHER" id="PTHR35333:SF3">
    <property type="entry name" value="BETA-LACTAMASE-TYPE TRANSPEPTIDASE FOLD CONTAINING PROTEIN"/>
    <property type="match status" value="1"/>
</dbReference>
<sequence>MSGGLRPRGEVVLLLAVLLVLAWGDFGGATAQTLPLNLPDGQWHPLARCWDKHLQIGLDRLVRSREEWHSLIYQKKMAVGLVDLGNPAQPRFGQVNGDTMMYAASLPKLAVLLAAFQALEGGTLRPTPDLQRDLIEMIRRSDNSAANRVINRVGLAAVEAAVRDPRYRFYEPRHGGLWVGSRYGAEPEPNPEPLKNLLHAATAAQVCNFYYLLACGRLINPERSRQILKILAFPDLHDKFVAALGQSVPGHSLYRKSGHWKIWFSDSVLVWAGPKRRYILVALVEDPQGEKILGDLLPAVEALLQRLPPPRSGPGRTPAPG</sequence>
<accession>A0A7V4LD75</accession>
<evidence type="ECO:0000256" key="2">
    <source>
        <dbReference type="ARBA" id="ARBA00009009"/>
    </source>
</evidence>
<dbReference type="GO" id="GO:0030655">
    <property type="term" value="P:beta-lactam antibiotic catabolic process"/>
    <property type="evidence" value="ECO:0007669"/>
    <property type="project" value="InterPro"/>
</dbReference>
<evidence type="ECO:0000256" key="1">
    <source>
        <dbReference type="ARBA" id="ARBA00001526"/>
    </source>
</evidence>
<dbReference type="Gene3D" id="3.40.710.10">
    <property type="entry name" value="DD-peptidase/beta-lactamase superfamily"/>
    <property type="match status" value="1"/>
</dbReference>
<dbReference type="EMBL" id="DSXI01000430">
    <property type="protein sequence ID" value="HGS05534.1"/>
    <property type="molecule type" value="Genomic_DNA"/>
</dbReference>
<dbReference type="EC" id="3.5.2.6" evidence="3"/>
<comment type="similarity">
    <text evidence="2">Belongs to the class-A beta-lactamase family.</text>
</comment>
<dbReference type="InterPro" id="IPR000871">
    <property type="entry name" value="Beta-lactam_class-A"/>
</dbReference>
<evidence type="ECO:0000313" key="5">
    <source>
        <dbReference type="EMBL" id="HGS05534.1"/>
    </source>
</evidence>
<feature type="domain" description="Beta-lactamase class A catalytic" evidence="4">
    <location>
        <begin position="136"/>
        <end position="284"/>
    </location>
</feature>
<name>A0A7V4LD75_9BACT</name>
<evidence type="ECO:0000256" key="3">
    <source>
        <dbReference type="ARBA" id="ARBA00012865"/>
    </source>
</evidence>
<dbReference type="AlphaFoldDB" id="A0A7V4LD75"/>
<dbReference type="InterPro" id="IPR012338">
    <property type="entry name" value="Beta-lactam/transpept-like"/>
</dbReference>
<comment type="catalytic activity">
    <reaction evidence="1">
        <text>a beta-lactam + H2O = a substituted beta-amino acid</text>
        <dbReference type="Rhea" id="RHEA:20401"/>
        <dbReference type="ChEBI" id="CHEBI:15377"/>
        <dbReference type="ChEBI" id="CHEBI:35627"/>
        <dbReference type="ChEBI" id="CHEBI:140347"/>
        <dbReference type="EC" id="3.5.2.6"/>
    </reaction>
</comment>
<proteinExistence type="inferred from homology"/>
<dbReference type="Pfam" id="PF13354">
    <property type="entry name" value="Beta-lactamase2"/>
    <property type="match status" value="1"/>
</dbReference>
<dbReference type="GO" id="GO:0046677">
    <property type="term" value="P:response to antibiotic"/>
    <property type="evidence" value="ECO:0007669"/>
    <property type="project" value="InterPro"/>
</dbReference>
<protein>
    <recommendedName>
        <fullName evidence="3">beta-lactamase</fullName>
        <ecNumber evidence="3">3.5.2.6</ecNumber>
    </recommendedName>
</protein>